<organism evidence="5 6">
    <name type="scientific">Selenobaculum gibii</name>
    <dbReference type="NCBI Taxonomy" id="3054208"/>
    <lineage>
        <taxon>Bacteria</taxon>
        <taxon>Bacillati</taxon>
        <taxon>Bacillota</taxon>
        <taxon>Negativicutes</taxon>
        <taxon>Selenomonadales</taxon>
        <taxon>Selenomonadaceae</taxon>
        <taxon>Selenobaculum</taxon>
    </lineage>
</organism>
<evidence type="ECO:0000313" key="6">
    <source>
        <dbReference type="Proteomes" id="UP001243623"/>
    </source>
</evidence>
<keyword evidence="2" id="KW-0238">DNA-binding</keyword>
<proteinExistence type="predicted"/>
<dbReference type="SUPFAM" id="SSF46785">
    <property type="entry name" value="Winged helix' DNA-binding domain"/>
    <property type="match status" value="1"/>
</dbReference>
<protein>
    <submittedName>
        <fullName evidence="5">Metalloregulator ArsR/SmtB family transcription factor</fullName>
    </submittedName>
</protein>
<gene>
    <name evidence="5" type="ORF">P3F81_12365</name>
</gene>
<keyword evidence="1" id="KW-0805">Transcription regulation</keyword>
<evidence type="ECO:0000313" key="5">
    <source>
        <dbReference type="EMBL" id="WIW70663.1"/>
    </source>
</evidence>
<keyword evidence="6" id="KW-1185">Reference proteome</keyword>
<dbReference type="InterPro" id="IPR011991">
    <property type="entry name" value="ArsR-like_HTH"/>
</dbReference>
<evidence type="ECO:0000256" key="1">
    <source>
        <dbReference type="ARBA" id="ARBA00023015"/>
    </source>
</evidence>
<dbReference type="KEGG" id="sgbi:P3F81_12365"/>
<evidence type="ECO:0000259" key="4">
    <source>
        <dbReference type="PROSITE" id="PS50987"/>
    </source>
</evidence>
<dbReference type="InterPro" id="IPR001845">
    <property type="entry name" value="HTH_ArsR_DNA-bd_dom"/>
</dbReference>
<name>A0A9Y2AJ82_9FIRM</name>
<dbReference type="InterPro" id="IPR036388">
    <property type="entry name" value="WH-like_DNA-bd_sf"/>
</dbReference>
<evidence type="ECO:0000256" key="3">
    <source>
        <dbReference type="ARBA" id="ARBA00023163"/>
    </source>
</evidence>
<dbReference type="PRINTS" id="PR00778">
    <property type="entry name" value="HTHARSR"/>
</dbReference>
<dbReference type="InterPro" id="IPR036390">
    <property type="entry name" value="WH_DNA-bd_sf"/>
</dbReference>
<dbReference type="GO" id="GO:0003700">
    <property type="term" value="F:DNA-binding transcription factor activity"/>
    <property type="evidence" value="ECO:0007669"/>
    <property type="project" value="InterPro"/>
</dbReference>
<dbReference type="Pfam" id="PF01022">
    <property type="entry name" value="HTH_5"/>
    <property type="match status" value="1"/>
</dbReference>
<dbReference type="PANTHER" id="PTHR33154">
    <property type="entry name" value="TRANSCRIPTIONAL REGULATOR, ARSR FAMILY"/>
    <property type="match status" value="1"/>
</dbReference>
<reference evidence="5" key="1">
    <citation type="submission" date="2023-03" db="EMBL/GenBank/DDBJ databases">
        <title>Selenobaculum gbiensis gen. nov. sp. nov., a new bacterium isolated from the gut microbiota of IBD patient.</title>
        <authorList>
            <person name="Yeo S."/>
            <person name="Park H."/>
            <person name="Huh C.S."/>
        </authorList>
    </citation>
    <scope>NUCLEOTIDE SEQUENCE</scope>
    <source>
        <strain evidence="5">ICN-92133</strain>
    </source>
</reference>
<dbReference type="NCBIfam" id="NF033788">
    <property type="entry name" value="HTH_metalloreg"/>
    <property type="match status" value="1"/>
</dbReference>
<dbReference type="PANTHER" id="PTHR33154:SF18">
    <property type="entry name" value="ARSENICAL RESISTANCE OPERON REPRESSOR"/>
    <property type="match status" value="1"/>
</dbReference>
<evidence type="ECO:0000256" key="2">
    <source>
        <dbReference type="ARBA" id="ARBA00023125"/>
    </source>
</evidence>
<dbReference type="PROSITE" id="PS50987">
    <property type="entry name" value="HTH_ARSR_2"/>
    <property type="match status" value="1"/>
</dbReference>
<dbReference type="GO" id="GO:0003677">
    <property type="term" value="F:DNA binding"/>
    <property type="evidence" value="ECO:0007669"/>
    <property type="project" value="UniProtKB-KW"/>
</dbReference>
<dbReference type="SMART" id="SM00418">
    <property type="entry name" value="HTH_ARSR"/>
    <property type="match status" value="1"/>
</dbReference>
<dbReference type="RefSeq" id="WP_147669515.1">
    <property type="nucleotide sequence ID" value="NZ_CP120678.1"/>
</dbReference>
<dbReference type="EMBL" id="CP120678">
    <property type="protein sequence ID" value="WIW70663.1"/>
    <property type="molecule type" value="Genomic_DNA"/>
</dbReference>
<sequence length="104" mass="11870">MEYVDILKGLADANRLAILCYLRNGSKCACEIENLLKISQSATSKQLNRLRLLGLIYAEKKGQWVYYQIAGHIYDKYPFLVQLLEDVDSQYGFSKLGNTVKCND</sequence>
<dbReference type="Gene3D" id="1.10.10.10">
    <property type="entry name" value="Winged helix-like DNA-binding domain superfamily/Winged helix DNA-binding domain"/>
    <property type="match status" value="1"/>
</dbReference>
<keyword evidence="3" id="KW-0804">Transcription</keyword>
<dbReference type="CDD" id="cd00090">
    <property type="entry name" value="HTH_ARSR"/>
    <property type="match status" value="1"/>
</dbReference>
<dbReference type="Proteomes" id="UP001243623">
    <property type="component" value="Chromosome"/>
</dbReference>
<accession>A0A9Y2AJ82</accession>
<dbReference type="InterPro" id="IPR051081">
    <property type="entry name" value="HTH_MetalResp_TranReg"/>
</dbReference>
<feature type="domain" description="HTH arsR-type" evidence="4">
    <location>
        <begin position="1"/>
        <end position="88"/>
    </location>
</feature>
<dbReference type="AlphaFoldDB" id="A0A9Y2AJ82"/>